<organism evidence="6">
    <name type="scientific">Candida tenuis (strain ATCC 10573 / BCRC 21748 / CBS 615 / JCM 9827 / NBRC 10315 / NRRL Y-1498 / VKM Y-70)</name>
    <name type="common">Yeast</name>
    <name type="synonym">Yamadazyma tenuis</name>
    <dbReference type="NCBI Taxonomy" id="590646"/>
    <lineage>
        <taxon>Eukaryota</taxon>
        <taxon>Fungi</taxon>
        <taxon>Dikarya</taxon>
        <taxon>Ascomycota</taxon>
        <taxon>Saccharomycotina</taxon>
        <taxon>Pichiomycetes</taxon>
        <taxon>Debaryomycetaceae</taxon>
        <taxon>Yamadazyma</taxon>
    </lineage>
</organism>
<dbReference type="PANTHER" id="PTHR45880">
    <property type="entry name" value="RNA-BINDING MOTIF PROTEIN, X-LINKED 2"/>
    <property type="match status" value="1"/>
</dbReference>
<dbReference type="PROSITE" id="PS50102">
    <property type="entry name" value="RRM"/>
    <property type="match status" value="1"/>
</dbReference>
<evidence type="ECO:0000256" key="1">
    <source>
        <dbReference type="ARBA" id="ARBA00022884"/>
    </source>
</evidence>
<dbReference type="Gene3D" id="3.30.70.330">
    <property type="match status" value="1"/>
</dbReference>
<dbReference type="AlphaFoldDB" id="G3BFB2"/>
<protein>
    <submittedName>
        <fullName evidence="5">RNA-binding domain-containing protein</fullName>
    </submittedName>
</protein>
<dbReference type="InterPro" id="IPR035979">
    <property type="entry name" value="RBD_domain_sf"/>
</dbReference>
<evidence type="ECO:0000256" key="3">
    <source>
        <dbReference type="SAM" id="MobiDB-lite"/>
    </source>
</evidence>
<dbReference type="KEGG" id="cten:18249572"/>
<dbReference type="Proteomes" id="UP000000707">
    <property type="component" value="Unassembled WGS sequence"/>
</dbReference>
<dbReference type="GO" id="GO:0071013">
    <property type="term" value="C:catalytic step 2 spliceosome"/>
    <property type="evidence" value="ECO:0007669"/>
    <property type="project" value="TreeGrafter"/>
</dbReference>
<name>G3BFB2_CANTC</name>
<feature type="compositionally biased region" description="Basic residues" evidence="3">
    <location>
        <begin position="178"/>
        <end position="207"/>
    </location>
</feature>
<dbReference type="InterPro" id="IPR051847">
    <property type="entry name" value="RNA_proc/Spliceosome_comp"/>
</dbReference>
<dbReference type="HOGENOM" id="CLU_045495_2_2_1"/>
<dbReference type="EMBL" id="GL996528">
    <property type="protein sequence ID" value="EGV60017.1"/>
    <property type="molecule type" value="Genomic_DNA"/>
</dbReference>
<dbReference type="GO" id="GO:0003723">
    <property type="term" value="F:RNA binding"/>
    <property type="evidence" value="ECO:0007669"/>
    <property type="project" value="UniProtKB-UniRule"/>
</dbReference>
<accession>G3BFB2</accession>
<dbReference type="GO" id="GO:0071011">
    <property type="term" value="C:precatalytic spliceosome"/>
    <property type="evidence" value="ECO:0007669"/>
    <property type="project" value="TreeGrafter"/>
</dbReference>
<evidence type="ECO:0000259" key="4">
    <source>
        <dbReference type="PROSITE" id="PS50102"/>
    </source>
</evidence>
<dbReference type="InterPro" id="IPR012677">
    <property type="entry name" value="Nucleotide-bd_a/b_plait_sf"/>
</dbReference>
<dbReference type="SMART" id="SM00360">
    <property type="entry name" value="RRM"/>
    <property type="match status" value="1"/>
</dbReference>
<dbReference type="GO" id="GO:0000398">
    <property type="term" value="P:mRNA splicing, via spliceosome"/>
    <property type="evidence" value="ECO:0007669"/>
    <property type="project" value="TreeGrafter"/>
</dbReference>
<sequence>MCHNRNHHNMNSINRINQINQQELDANVSDSASWHNDYKDSNYIFIGGLNAQLKEKDLIVIFSQYGLPTHIKLVKDSEKKENKGFGYLKYQQFQSCVLAVDNLNGVVVYDKKIRVDHCWFELRDDETEDSYWIDYDALVPKLPAIEYDKTEAKVKEVAIENNEGEDEDEFKDPMAQFLKKRSHDQDHKHKKRHRSDKSHRHSHHNRGNKPDDINE</sequence>
<gene>
    <name evidence="5" type="ORF">CANTEDRAFT_131905</name>
</gene>
<dbReference type="Pfam" id="PF00076">
    <property type="entry name" value="RRM_1"/>
    <property type="match status" value="1"/>
</dbReference>
<feature type="region of interest" description="Disordered" evidence="3">
    <location>
        <begin position="160"/>
        <end position="215"/>
    </location>
</feature>
<proteinExistence type="predicted"/>
<dbReference type="PANTHER" id="PTHR45880:SF1">
    <property type="entry name" value="RNA-BINDING MOTIF PROTEIN, X-LINKED 2"/>
    <property type="match status" value="1"/>
</dbReference>
<dbReference type="SUPFAM" id="SSF54928">
    <property type="entry name" value="RNA-binding domain, RBD"/>
    <property type="match status" value="1"/>
</dbReference>
<keyword evidence="1 2" id="KW-0694">RNA-binding</keyword>
<dbReference type="GO" id="GO:0005686">
    <property type="term" value="C:U2 snRNP"/>
    <property type="evidence" value="ECO:0007669"/>
    <property type="project" value="TreeGrafter"/>
</dbReference>
<evidence type="ECO:0000256" key="2">
    <source>
        <dbReference type="PROSITE-ProRule" id="PRU00176"/>
    </source>
</evidence>
<reference evidence="5 6" key="1">
    <citation type="journal article" date="2011" name="Proc. Natl. Acad. Sci. U.S.A.">
        <title>Comparative genomics of xylose-fermenting fungi for enhanced biofuel production.</title>
        <authorList>
            <person name="Wohlbach D.J."/>
            <person name="Kuo A."/>
            <person name="Sato T.K."/>
            <person name="Potts K.M."/>
            <person name="Salamov A.A."/>
            <person name="LaButti K.M."/>
            <person name="Sun H."/>
            <person name="Clum A."/>
            <person name="Pangilinan J.L."/>
            <person name="Lindquist E.A."/>
            <person name="Lucas S."/>
            <person name="Lapidus A."/>
            <person name="Jin M."/>
            <person name="Gunawan C."/>
            <person name="Balan V."/>
            <person name="Dale B.E."/>
            <person name="Jeffries T.W."/>
            <person name="Zinkel R."/>
            <person name="Barry K.W."/>
            <person name="Grigoriev I.V."/>
            <person name="Gasch A.P."/>
        </authorList>
    </citation>
    <scope>NUCLEOTIDE SEQUENCE [LARGE SCALE GENOMIC DNA]</scope>
    <source>
        <strain evidence="6">ATCC 10573 / BCRC 21748 / CBS 615 / JCM 9827 / NBRC 10315 / NRRL Y-1498 / VKM Y-70</strain>
    </source>
</reference>
<dbReference type="eggNOG" id="KOG0126">
    <property type="taxonomic scope" value="Eukaryota"/>
</dbReference>
<dbReference type="GeneID" id="18249572"/>
<evidence type="ECO:0000313" key="5">
    <source>
        <dbReference type="EMBL" id="EGV60017.1"/>
    </source>
</evidence>
<dbReference type="OrthoDB" id="2573941at2759"/>
<feature type="domain" description="RRM" evidence="4">
    <location>
        <begin position="42"/>
        <end position="116"/>
    </location>
</feature>
<evidence type="ECO:0000313" key="6">
    <source>
        <dbReference type="Proteomes" id="UP000000707"/>
    </source>
</evidence>
<keyword evidence="6" id="KW-1185">Reference proteome</keyword>
<dbReference type="STRING" id="590646.G3BFB2"/>
<dbReference type="InterPro" id="IPR000504">
    <property type="entry name" value="RRM_dom"/>
</dbReference>